<evidence type="ECO:0000313" key="3">
    <source>
        <dbReference type="Proteomes" id="UP000831327"/>
    </source>
</evidence>
<gene>
    <name evidence="2" type="ORF">Rmf_00800</name>
</gene>
<dbReference type="InterPro" id="IPR021556">
    <property type="entry name" value="DUF2950"/>
</dbReference>
<feature type="chain" id="PRO_5046376945" description="DUF2950 domain-containing protein" evidence="1">
    <location>
        <begin position="25"/>
        <end position="321"/>
    </location>
</feature>
<proteinExistence type="predicted"/>
<dbReference type="Pfam" id="PF11453">
    <property type="entry name" value="DUF2950"/>
    <property type="match status" value="1"/>
</dbReference>
<keyword evidence="1" id="KW-0732">Signal</keyword>
<keyword evidence="3" id="KW-1185">Reference proteome</keyword>
<dbReference type="EMBL" id="AP025637">
    <property type="protein sequence ID" value="BDG70151.1"/>
    <property type="molecule type" value="Genomic_DNA"/>
</dbReference>
<feature type="signal peptide" evidence="1">
    <location>
        <begin position="1"/>
        <end position="24"/>
    </location>
</feature>
<dbReference type="Proteomes" id="UP000831327">
    <property type="component" value="Chromosome"/>
</dbReference>
<accession>A0ABM7XXE8</accession>
<protein>
    <recommendedName>
        <fullName evidence="4">DUF2950 domain-containing protein</fullName>
    </recommendedName>
</protein>
<sequence>MKGMTRTTLVALVGLLLAATGAPAQTPAPELAAQAAPRPVPPQTFRTPEDGFAALVAALRANSDRQAVRVLGSAGLRLVRSGDPVADRTARERFLREYDARAEILRPTPDRAVLQVGADGWPLPVPLVQRGGAWRFDTAAAGQEIIDRRIGRNELDTIEALRAIVDAQDDYAATAGRQGALRTYARRFFSAPGQRDGLYWPTAEGEAPSPLGPLAAAASAGGYARGRGDTPTPFHGYLFRMLDSQGESAPGGAVDYVVNGRMIGGWAAIATPARYGVSGIKTFLVSHHGTVWEQDLGPDTARIAAGITRFDPGAGWTRVAE</sequence>
<organism evidence="2 3">
    <name type="scientific">Roseomonas fluvialis</name>
    <dbReference type="NCBI Taxonomy" id="1750527"/>
    <lineage>
        <taxon>Bacteria</taxon>
        <taxon>Pseudomonadati</taxon>
        <taxon>Pseudomonadota</taxon>
        <taxon>Alphaproteobacteria</taxon>
        <taxon>Acetobacterales</taxon>
        <taxon>Roseomonadaceae</taxon>
        <taxon>Roseomonas</taxon>
    </lineage>
</organism>
<evidence type="ECO:0000313" key="2">
    <source>
        <dbReference type="EMBL" id="BDG70151.1"/>
    </source>
</evidence>
<reference evidence="2 3" key="1">
    <citation type="journal article" date="2016" name="Microbes Environ.">
        <title>Phylogenetically diverse aerobic anoxygenic phototrophic bacteria isolated from epilithic biofilms in Tama river, Japan.</title>
        <authorList>
            <person name="Hirose S."/>
            <person name="Matsuura K."/>
            <person name="Haruta S."/>
        </authorList>
    </citation>
    <scope>NUCLEOTIDE SEQUENCE [LARGE SCALE GENOMIC DNA]</scope>
    <source>
        <strain evidence="2 3">S08</strain>
    </source>
</reference>
<dbReference type="InterPro" id="IPR006311">
    <property type="entry name" value="TAT_signal"/>
</dbReference>
<name>A0ABM7XXE8_9PROT</name>
<evidence type="ECO:0008006" key="4">
    <source>
        <dbReference type="Google" id="ProtNLM"/>
    </source>
</evidence>
<dbReference type="PROSITE" id="PS51318">
    <property type="entry name" value="TAT"/>
    <property type="match status" value="1"/>
</dbReference>
<evidence type="ECO:0000256" key="1">
    <source>
        <dbReference type="SAM" id="SignalP"/>
    </source>
</evidence>